<protein>
    <submittedName>
        <fullName evidence="1">Uncharacterized protein</fullName>
    </submittedName>
</protein>
<dbReference type="Proteomes" id="UP000319466">
    <property type="component" value="Segment"/>
</dbReference>
<gene>
    <name evidence="1" type="ORF">LAh6_31</name>
</gene>
<sequence length="61" mass="7338">MARKPRKKLPKILILWEMDSEEIVKIVNHLREKFPTSGQLTRYEKELNRRANNESVEIMND</sequence>
<name>A0A514A052_9CAUD</name>
<keyword evidence="2" id="KW-1185">Reference proteome</keyword>
<dbReference type="EMBL" id="MK838112">
    <property type="protein sequence ID" value="QDH46612.1"/>
    <property type="molecule type" value="Genomic_DNA"/>
</dbReference>
<organism evidence="1 2">
    <name type="scientific">Aeromonas phage LAh_6</name>
    <dbReference type="NCBI Taxonomy" id="2591030"/>
    <lineage>
        <taxon>Viruses</taxon>
        <taxon>Duplodnaviria</taxon>
        <taxon>Heunggongvirae</taxon>
        <taxon>Uroviricota</taxon>
        <taxon>Caudoviricetes</taxon>
        <taxon>Grimontviridae</taxon>
        <taxon>Lahexavirus</taxon>
        <taxon>Lahexavirus LAh6</taxon>
    </lineage>
</organism>
<accession>A0A514A052</accession>
<evidence type="ECO:0000313" key="1">
    <source>
        <dbReference type="EMBL" id="QDH46612.1"/>
    </source>
</evidence>
<proteinExistence type="predicted"/>
<evidence type="ECO:0000313" key="2">
    <source>
        <dbReference type="Proteomes" id="UP000319466"/>
    </source>
</evidence>
<reference evidence="1 2" key="1">
    <citation type="submission" date="2019-04" db="EMBL/GenBank/DDBJ databases">
        <title>Novel bacteriophages capable of disrupting biofilms from clinical strains of Aeromonas hydrophila with intrinsic antibiotic resistance.</title>
        <authorList>
            <person name="Kabwe M."/>
            <person name="Brown T.L."/>
            <person name="Speirs L."/>
            <person name="Ku H."/>
            <person name="Leach M."/>
            <person name="Chan H.T."/>
            <person name="Petrovski S."/>
            <person name="Lock P."/>
            <person name="Tucci J."/>
        </authorList>
    </citation>
    <scope>NUCLEOTIDE SEQUENCE [LARGE SCALE GENOMIC DNA]</scope>
</reference>